<dbReference type="RefSeq" id="WP_015103175.1">
    <property type="nucleotide sequence ID" value="NC_019673.1"/>
</dbReference>
<accession>K0K8A8</accession>
<dbReference type="PATRIC" id="fig|1179773.3.peg.5835"/>
<name>K0K8A8_SACES</name>
<dbReference type="EMBL" id="HE804045">
    <property type="protein sequence ID" value="CCH33064.1"/>
    <property type="molecule type" value="Genomic_DNA"/>
</dbReference>
<sequence>MPWTPSITVVLGLALVVATGCAPGGDQAAPSPGGESVERTPDEVAALACGDGVDVLPGRVDGLTLTGEFAARVDRGGDGAFAGTVKLTSTGAAVSGTTSPEADVYVASGGKVVATPPAKDSVGASIDLRPGTGREFSARGSVRGCAAAEPLDAGRYDVFAVVVVNRDDGPAVVVAGGPWPIEVV</sequence>
<reference evidence="2 3" key="1">
    <citation type="journal article" date="2012" name="BMC Genomics">
        <title>Complete genome sequence of Saccharothrix espanaensis DSM 44229T and comparison to the other completely sequenced Pseudonocardiaceae.</title>
        <authorList>
            <person name="Strobel T."/>
            <person name="Al-Dilaimi A."/>
            <person name="Blom J."/>
            <person name="Gessner A."/>
            <person name="Kalinowski J."/>
            <person name="Luzhetska M."/>
            <person name="Puhler A."/>
            <person name="Szczepanowski R."/>
            <person name="Bechthold A."/>
            <person name="Ruckert C."/>
        </authorList>
    </citation>
    <scope>NUCLEOTIDE SEQUENCE [LARGE SCALE GENOMIC DNA]</scope>
    <source>
        <strain evidence="3">ATCC 51144 / DSM 44229 / JCM 9112 / NBRC 15066 / NRRL 15764</strain>
    </source>
</reference>
<keyword evidence="1" id="KW-0732">Signal</keyword>
<feature type="chain" id="PRO_5003837302" evidence="1">
    <location>
        <begin position="29"/>
        <end position="184"/>
    </location>
</feature>
<proteinExistence type="predicted"/>
<dbReference type="AlphaFoldDB" id="K0K8A8"/>
<dbReference type="HOGENOM" id="CLU_1467204_0_0_11"/>
<gene>
    <name evidence="2" type="ordered locus">BN6_58060</name>
</gene>
<dbReference type="BioCyc" id="SESP1179773:BN6_RS27925-MONOMER"/>
<evidence type="ECO:0000313" key="3">
    <source>
        <dbReference type="Proteomes" id="UP000006281"/>
    </source>
</evidence>
<organism evidence="2 3">
    <name type="scientific">Saccharothrix espanaensis (strain ATCC 51144 / DSM 44229 / JCM 9112 / NBRC 15066 / NRRL 15764)</name>
    <dbReference type="NCBI Taxonomy" id="1179773"/>
    <lineage>
        <taxon>Bacteria</taxon>
        <taxon>Bacillati</taxon>
        <taxon>Actinomycetota</taxon>
        <taxon>Actinomycetes</taxon>
        <taxon>Pseudonocardiales</taxon>
        <taxon>Pseudonocardiaceae</taxon>
        <taxon>Saccharothrix</taxon>
    </lineage>
</organism>
<evidence type="ECO:0000313" key="2">
    <source>
        <dbReference type="EMBL" id="CCH33064.1"/>
    </source>
</evidence>
<dbReference type="KEGG" id="sesp:BN6_58060"/>
<dbReference type="OrthoDB" id="3692906at2"/>
<keyword evidence="3" id="KW-1185">Reference proteome</keyword>
<evidence type="ECO:0000256" key="1">
    <source>
        <dbReference type="SAM" id="SignalP"/>
    </source>
</evidence>
<protein>
    <submittedName>
        <fullName evidence="2">Putative secreted protein</fullName>
    </submittedName>
</protein>
<dbReference type="Proteomes" id="UP000006281">
    <property type="component" value="Chromosome"/>
</dbReference>
<feature type="signal peptide" evidence="1">
    <location>
        <begin position="1"/>
        <end position="28"/>
    </location>
</feature>